<proteinExistence type="predicted"/>
<keyword evidence="3" id="KW-1185">Reference proteome</keyword>
<dbReference type="EMBL" id="JANPWB010000014">
    <property type="protein sequence ID" value="KAJ1097742.1"/>
    <property type="molecule type" value="Genomic_DNA"/>
</dbReference>
<sequence>MQFQSPVFCRWVLCGSFGRLFVAGEARPLLPGSCVAGVSPSTLGGCTSLADHAVIQVSADKKLDMSLKKAYAGTHLTLQAGIYGTYVAQCLLSDRKALNSALDGSSDCSGLMSLIERQVEFLSDIFFDVVRTSSPAEGACVSTRRNLVLWDWKTGAAQRASALRLPFQGNVLFGAELEEKLHKHFKERKHSSFWSPLGD</sequence>
<protein>
    <recommendedName>
        <fullName evidence="1">Lamina-associated polypeptide 2 alpha C-terminal domain-containing protein</fullName>
    </recommendedName>
</protein>
<reference evidence="2" key="1">
    <citation type="journal article" date="2022" name="bioRxiv">
        <title>Sequencing and chromosome-scale assembly of the giantPleurodeles waltlgenome.</title>
        <authorList>
            <person name="Brown T."/>
            <person name="Elewa A."/>
            <person name="Iarovenko S."/>
            <person name="Subramanian E."/>
            <person name="Araus A.J."/>
            <person name="Petzold A."/>
            <person name="Susuki M."/>
            <person name="Suzuki K.-i.T."/>
            <person name="Hayashi T."/>
            <person name="Toyoda A."/>
            <person name="Oliveira C."/>
            <person name="Osipova E."/>
            <person name="Leigh N.D."/>
            <person name="Simon A."/>
            <person name="Yun M.H."/>
        </authorList>
    </citation>
    <scope>NUCLEOTIDE SEQUENCE</scope>
    <source>
        <strain evidence="2">20211129_DDA</strain>
        <tissue evidence="2">Liver</tissue>
    </source>
</reference>
<comment type="caution">
    <text evidence="2">The sequence shown here is derived from an EMBL/GenBank/DDBJ whole genome shotgun (WGS) entry which is preliminary data.</text>
</comment>
<dbReference type="Pfam" id="PF11560">
    <property type="entry name" value="LAP2alpha"/>
    <property type="match status" value="1"/>
</dbReference>
<accession>A0AAV7M5F7</accession>
<dbReference type="Proteomes" id="UP001066276">
    <property type="component" value="Chromosome 10"/>
</dbReference>
<dbReference type="AlphaFoldDB" id="A0AAV7M5F7"/>
<evidence type="ECO:0000313" key="3">
    <source>
        <dbReference type="Proteomes" id="UP001066276"/>
    </source>
</evidence>
<evidence type="ECO:0000313" key="2">
    <source>
        <dbReference type="EMBL" id="KAJ1097742.1"/>
    </source>
</evidence>
<dbReference type="Gene3D" id="1.10.287.3160">
    <property type="match status" value="1"/>
</dbReference>
<evidence type="ECO:0000259" key="1">
    <source>
        <dbReference type="Pfam" id="PF11560"/>
    </source>
</evidence>
<dbReference type="InterPro" id="IPR021623">
    <property type="entry name" value="LAP2alpha_C"/>
</dbReference>
<feature type="domain" description="Lamina-associated polypeptide 2 alpha C-terminal" evidence="1">
    <location>
        <begin position="53"/>
        <end position="183"/>
    </location>
</feature>
<gene>
    <name evidence="2" type="ORF">NDU88_002859</name>
</gene>
<organism evidence="2 3">
    <name type="scientific">Pleurodeles waltl</name>
    <name type="common">Iberian ribbed newt</name>
    <dbReference type="NCBI Taxonomy" id="8319"/>
    <lineage>
        <taxon>Eukaryota</taxon>
        <taxon>Metazoa</taxon>
        <taxon>Chordata</taxon>
        <taxon>Craniata</taxon>
        <taxon>Vertebrata</taxon>
        <taxon>Euteleostomi</taxon>
        <taxon>Amphibia</taxon>
        <taxon>Batrachia</taxon>
        <taxon>Caudata</taxon>
        <taxon>Salamandroidea</taxon>
        <taxon>Salamandridae</taxon>
        <taxon>Pleurodelinae</taxon>
        <taxon>Pleurodeles</taxon>
    </lineage>
</organism>
<name>A0AAV7M5F7_PLEWA</name>